<proteinExistence type="predicted"/>
<dbReference type="eggNOG" id="COG2226">
    <property type="taxonomic scope" value="Bacteria"/>
</dbReference>
<comment type="caution">
    <text evidence="2">The sequence shown here is derived from an EMBL/GenBank/DDBJ whole genome shotgun (WGS) entry which is preliminary data.</text>
</comment>
<dbReference type="GO" id="GO:0008757">
    <property type="term" value="F:S-adenosylmethionine-dependent methyltransferase activity"/>
    <property type="evidence" value="ECO:0007669"/>
    <property type="project" value="InterPro"/>
</dbReference>
<dbReference type="InterPro" id="IPR029063">
    <property type="entry name" value="SAM-dependent_MTases_sf"/>
</dbReference>
<dbReference type="RefSeq" id="WP_043528279.1">
    <property type="nucleotide sequence ID" value="NZ_BAABKU010000002.1"/>
</dbReference>
<dbReference type="Gene3D" id="3.40.50.150">
    <property type="entry name" value="Vaccinia Virus protein VP39"/>
    <property type="match status" value="1"/>
</dbReference>
<feature type="domain" description="Methyltransferase type 11" evidence="1">
    <location>
        <begin position="46"/>
        <end position="136"/>
    </location>
</feature>
<name>A0A0A6UG79_ACTUT</name>
<dbReference type="STRING" id="1869.MB27_25165"/>
<sequence length="265" mass="28104">MTTTVKAKHRAMWASGDYPAVVTEIVAPLGPALVEAAGIGPGQTVLDVAAGTGNAAIPAAEAGATVTASDLTPELLAIGERSTTAKITWIEADAENLPFDTASFDTVISCIGVMFAPFHEAAAAELARVCRPGGTIGLINWTPEGFIGEMFAAMKPYAAPAPQGAQPPPRWGDPAHLESMLGAAVTGARTERRTLRVDRFGSPVEFRDYFKTHYGPTIAVYRNIADDPERTAALDAELHALAARHDLGDGVMNWEYLLYTARRKS</sequence>
<evidence type="ECO:0000313" key="2">
    <source>
        <dbReference type="EMBL" id="KHD75065.1"/>
    </source>
</evidence>
<dbReference type="PANTHER" id="PTHR43591:SF24">
    <property type="entry name" value="2-METHOXY-6-POLYPRENYL-1,4-BENZOQUINOL METHYLASE, MITOCHONDRIAL"/>
    <property type="match status" value="1"/>
</dbReference>
<dbReference type="PANTHER" id="PTHR43591">
    <property type="entry name" value="METHYLTRANSFERASE"/>
    <property type="match status" value="1"/>
</dbReference>
<dbReference type="EMBL" id="JRTT01000032">
    <property type="protein sequence ID" value="KHD75065.1"/>
    <property type="molecule type" value="Genomic_DNA"/>
</dbReference>
<accession>A0A0A6UG79</accession>
<evidence type="ECO:0000259" key="1">
    <source>
        <dbReference type="Pfam" id="PF08241"/>
    </source>
</evidence>
<evidence type="ECO:0000313" key="3">
    <source>
        <dbReference type="Proteomes" id="UP000054537"/>
    </source>
</evidence>
<dbReference type="InterPro" id="IPR013216">
    <property type="entry name" value="Methyltransf_11"/>
</dbReference>
<dbReference type="AlphaFoldDB" id="A0A0A6UG79"/>
<protein>
    <recommendedName>
        <fullName evidence="1">Methyltransferase type 11 domain-containing protein</fullName>
    </recommendedName>
</protein>
<organism evidence="2 3">
    <name type="scientific">Actinoplanes utahensis</name>
    <dbReference type="NCBI Taxonomy" id="1869"/>
    <lineage>
        <taxon>Bacteria</taxon>
        <taxon>Bacillati</taxon>
        <taxon>Actinomycetota</taxon>
        <taxon>Actinomycetes</taxon>
        <taxon>Micromonosporales</taxon>
        <taxon>Micromonosporaceae</taxon>
        <taxon>Actinoplanes</taxon>
    </lineage>
</organism>
<dbReference type="Pfam" id="PF08241">
    <property type="entry name" value="Methyltransf_11"/>
    <property type="match status" value="1"/>
</dbReference>
<dbReference type="OrthoDB" id="9795634at2"/>
<dbReference type="Proteomes" id="UP000054537">
    <property type="component" value="Unassembled WGS sequence"/>
</dbReference>
<reference evidence="2 3" key="1">
    <citation type="submission" date="2014-10" db="EMBL/GenBank/DDBJ databases">
        <title>Draft genome sequence of Actinoplanes utahensis NRRL 12052.</title>
        <authorList>
            <person name="Velasco-Bucheli B."/>
            <person name="del Cerro C."/>
            <person name="Hormigo D."/>
            <person name="Garcia J.L."/>
            <person name="Acebal C."/>
            <person name="Arroyo M."/>
            <person name="de la Mata I."/>
        </authorList>
    </citation>
    <scope>NUCLEOTIDE SEQUENCE [LARGE SCALE GENOMIC DNA]</scope>
    <source>
        <strain evidence="2 3">NRRL 12052</strain>
    </source>
</reference>
<keyword evidence="3" id="KW-1185">Reference proteome</keyword>
<gene>
    <name evidence="2" type="ORF">MB27_25165</name>
</gene>
<dbReference type="SUPFAM" id="SSF53335">
    <property type="entry name" value="S-adenosyl-L-methionine-dependent methyltransferases"/>
    <property type="match status" value="1"/>
</dbReference>
<dbReference type="CDD" id="cd02440">
    <property type="entry name" value="AdoMet_MTases"/>
    <property type="match status" value="1"/>
</dbReference>